<reference evidence="2 3" key="1">
    <citation type="submission" date="2013-05" db="EMBL/GenBank/DDBJ databases">
        <title>Genome assembly of Chondromyces apiculatus DSM 436.</title>
        <authorList>
            <person name="Sharma G."/>
            <person name="Khatri I."/>
            <person name="Kaur C."/>
            <person name="Mayilraj S."/>
            <person name="Subramanian S."/>
        </authorList>
    </citation>
    <scope>NUCLEOTIDE SEQUENCE [LARGE SCALE GENOMIC DNA]</scope>
    <source>
        <strain evidence="2 3">DSM 436</strain>
    </source>
</reference>
<dbReference type="Proteomes" id="UP000019678">
    <property type="component" value="Unassembled WGS sequence"/>
</dbReference>
<protein>
    <submittedName>
        <fullName evidence="2">Uncharacterized protein</fullName>
    </submittedName>
</protein>
<evidence type="ECO:0000256" key="1">
    <source>
        <dbReference type="SAM" id="MobiDB-lite"/>
    </source>
</evidence>
<organism evidence="2 3">
    <name type="scientific">Chondromyces apiculatus DSM 436</name>
    <dbReference type="NCBI Taxonomy" id="1192034"/>
    <lineage>
        <taxon>Bacteria</taxon>
        <taxon>Pseudomonadati</taxon>
        <taxon>Myxococcota</taxon>
        <taxon>Polyangia</taxon>
        <taxon>Polyangiales</taxon>
        <taxon>Polyangiaceae</taxon>
        <taxon>Chondromyces</taxon>
    </lineage>
</organism>
<dbReference type="STRING" id="1192034.CAP_2725"/>
<proteinExistence type="predicted"/>
<evidence type="ECO:0000313" key="3">
    <source>
        <dbReference type="Proteomes" id="UP000019678"/>
    </source>
</evidence>
<sequence length="217" mass="22915">MLFRAALLLATACGAPPPPTEPTPTPSSASRPSPPPPPTELNGPLGEHHSARFDLVLPLPDGAGWRVDDATTLWLVATHAASATTLLLRTWRPDDRGTRPACEAQARLWRDLPGGDGRGIIDQHRVDVPTGFDTEVAIGVTSTPEHPALVEGFAVAFGGWSRRCFAYIATTRAQGDTGPALVATRLAAMVELSLAGIRLESELAPSVSGPPRFSPRP</sequence>
<comment type="caution">
    <text evidence="2">The sequence shown here is derived from an EMBL/GenBank/DDBJ whole genome shotgun (WGS) entry which is preliminary data.</text>
</comment>
<evidence type="ECO:0000313" key="2">
    <source>
        <dbReference type="EMBL" id="EYF08864.1"/>
    </source>
</evidence>
<feature type="region of interest" description="Disordered" evidence="1">
    <location>
        <begin position="12"/>
        <end position="47"/>
    </location>
</feature>
<dbReference type="EMBL" id="ASRX01000002">
    <property type="protein sequence ID" value="EYF08864.1"/>
    <property type="molecule type" value="Genomic_DNA"/>
</dbReference>
<gene>
    <name evidence="2" type="ORF">CAP_2725</name>
</gene>
<name>A0A017THY4_9BACT</name>
<accession>A0A017THY4</accession>
<keyword evidence="3" id="KW-1185">Reference proteome</keyword>
<feature type="compositionally biased region" description="Pro residues" evidence="1">
    <location>
        <begin position="15"/>
        <end position="25"/>
    </location>
</feature>
<dbReference type="AlphaFoldDB" id="A0A017THY4"/>